<comment type="pathway">
    <text evidence="2">Amino-acid biosynthesis; L-tryptophan biosynthesis; L-tryptophan from chorismate: step 4/5.</text>
</comment>
<dbReference type="AlphaFoldDB" id="A0A4R6QCL6"/>
<evidence type="ECO:0000256" key="6">
    <source>
        <dbReference type="ARBA" id="ARBA00022822"/>
    </source>
</evidence>
<organism evidence="10 11">
    <name type="scientific">Flavobacterium dankookense</name>
    <dbReference type="NCBI Taxonomy" id="706186"/>
    <lineage>
        <taxon>Bacteria</taxon>
        <taxon>Pseudomonadati</taxon>
        <taxon>Bacteroidota</taxon>
        <taxon>Flavobacteriia</taxon>
        <taxon>Flavobacteriales</taxon>
        <taxon>Flavobacteriaceae</taxon>
        <taxon>Flavobacterium</taxon>
    </lineage>
</organism>
<dbReference type="InterPro" id="IPR045186">
    <property type="entry name" value="Indole-3-glycerol_P_synth"/>
</dbReference>
<keyword evidence="6" id="KW-0822">Tryptophan biosynthesis</keyword>
<feature type="domain" description="Indole-3-glycerol phosphate synthase" evidence="9">
    <location>
        <begin position="4"/>
        <end position="250"/>
    </location>
</feature>
<dbReference type="InterPro" id="IPR013798">
    <property type="entry name" value="Indole-3-glycerol_P_synth_dom"/>
</dbReference>
<dbReference type="SUPFAM" id="SSF51366">
    <property type="entry name" value="Ribulose-phoshate binding barrel"/>
    <property type="match status" value="1"/>
</dbReference>
<keyword evidence="5" id="KW-0210">Decarboxylase</keyword>
<dbReference type="OrthoDB" id="9804217at2"/>
<dbReference type="RefSeq" id="WP_133532206.1">
    <property type="nucleotide sequence ID" value="NZ_SNXR01000012.1"/>
</dbReference>
<dbReference type="GO" id="GO:0000162">
    <property type="term" value="P:L-tryptophan biosynthetic process"/>
    <property type="evidence" value="ECO:0007669"/>
    <property type="project" value="UniProtKB-UniPathway"/>
</dbReference>
<evidence type="ECO:0000259" key="9">
    <source>
        <dbReference type="Pfam" id="PF00218"/>
    </source>
</evidence>
<name>A0A4R6QCL6_9FLAO</name>
<dbReference type="Gene3D" id="3.20.20.70">
    <property type="entry name" value="Aldolase class I"/>
    <property type="match status" value="1"/>
</dbReference>
<dbReference type="UniPathway" id="UPA00035">
    <property type="reaction ID" value="UER00043"/>
</dbReference>
<dbReference type="PANTHER" id="PTHR22854">
    <property type="entry name" value="TRYPTOPHAN BIOSYNTHESIS PROTEIN"/>
    <property type="match status" value="1"/>
</dbReference>
<reference evidence="10 11" key="1">
    <citation type="submission" date="2019-03" db="EMBL/GenBank/DDBJ databases">
        <title>Genomic Encyclopedia of Archaeal and Bacterial Type Strains, Phase II (KMG-II): from individual species to whole genera.</title>
        <authorList>
            <person name="Goeker M."/>
        </authorList>
    </citation>
    <scope>NUCLEOTIDE SEQUENCE [LARGE SCALE GENOMIC DNA]</scope>
    <source>
        <strain evidence="10 11">DSM 25687</strain>
    </source>
</reference>
<dbReference type="GO" id="GO:0004425">
    <property type="term" value="F:indole-3-glycerol-phosphate synthase activity"/>
    <property type="evidence" value="ECO:0007669"/>
    <property type="project" value="UniProtKB-EC"/>
</dbReference>
<gene>
    <name evidence="10" type="ORF">BC748_0865</name>
</gene>
<evidence type="ECO:0000256" key="8">
    <source>
        <dbReference type="ARBA" id="ARBA00023239"/>
    </source>
</evidence>
<keyword evidence="7" id="KW-0057">Aromatic amino acid biosynthesis</keyword>
<evidence type="ECO:0000313" key="11">
    <source>
        <dbReference type="Proteomes" id="UP000295260"/>
    </source>
</evidence>
<evidence type="ECO:0000256" key="5">
    <source>
        <dbReference type="ARBA" id="ARBA00022793"/>
    </source>
</evidence>
<dbReference type="GO" id="GO:0004640">
    <property type="term" value="F:phosphoribosylanthranilate isomerase activity"/>
    <property type="evidence" value="ECO:0007669"/>
    <property type="project" value="TreeGrafter"/>
</dbReference>
<dbReference type="Proteomes" id="UP000295260">
    <property type="component" value="Unassembled WGS sequence"/>
</dbReference>
<evidence type="ECO:0000313" key="10">
    <source>
        <dbReference type="EMBL" id="TDP59897.1"/>
    </source>
</evidence>
<evidence type="ECO:0000256" key="3">
    <source>
        <dbReference type="ARBA" id="ARBA00012362"/>
    </source>
</evidence>
<dbReference type="InterPro" id="IPR013785">
    <property type="entry name" value="Aldolase_TIM"/>
</dbReference>
<evidence type="ECO:0000256" key="1">
    <source>
        <dbReference type="ARBA" id="ARBA00001633"/>
    </source>
</evidence>
<dbReference type="EMBL" id="SNXR01000012">
    <property type="protein sequence ID" value="TDP59897.1"/>
    <property type="molecule type" value="Genomic_DNA"/>
</dbReference>
<keyword evidence="4" id="KW-0028">Amino-acid biosynthesis</keyword>
<dbReference type="EC" id="4.1.1.48" evidence="3"/>
<dbReference type="Pfam" id="PF00218">
    <property type="entry name" value="IGPS"/>
    <property type="match status" value="1"/>
</dbReference>
<evidence type="ECO:0000256" key="2">
    <source>
        <dbReference type="ARBA" id="ARBA00004696"/>
    </source>
</evidence>
<evidence type="ECO:0000256" key="4">
    <source>
        <dbReference type="ARBA" id="ARBA00022605"/>
    </source>
</evidence>
<proteinExistence type="predicted"/>
<accession>A0A4R6QCL6</accession>
<dbReference type="PANTHER" id="PTHR22854:SF2">
    <property type="entry name" value="INDOLE-3-GLYCEROL-PHOSPHATE SYNTHASE"/>
    <property type="match status" value="1"/>
</dbReference>
<dbReference type="InterPro" id="IPR011060">
    <property type="entry name" value="RibuloseP-bd_barrel"/>
</dbReference>
<comment type="caution">
    <text evidence="10">The sequence shown here is derived from an EMBL/GenBank/DDBJ whole genome shotgun (WGS) entry which is preliminary data.</text>
</comment>
<protein>
    <recommendedName>
        <fullName evidence="3">indole-3-glycerol-phosphate synthase</fullName>
        <ecNumber evidence="3">4.1.1.48</ecNumber>
    </recommendedName>
</protein>
<evidence type="ECO:0000256" key="7">
    <source>
        <dbReference type="ARBA" id="ARBA00023141"/>
    </source>
</evidence>
<keyword evidence="11" id="KW-1185">Reference proteome</keyword>
<dbReference type="CDD" id="cd00331">
    <property type="entry name" value="IGPS"/>
    <property type="match status" value="1"/>
</dbReference>
<comment type="catalytic activity">
    <reaction evidence="1">
        <text>1-(2-carboxyphenylamino)-1-deoxy-D-ribulose 5-phosphate + H(+) = (1S,2R)-1-C-(indol-3-yl)glycerol 3-phosphate + CO2 + H2O</text>
        <dbReference type="Rhea" id="RHEA:23476"/>
        <dbReference type="ChEBI" id="CHEBI:15377"/>
        <dbReference type="ChEBI" id="CHEBI:15378"/>
        <dbReference type="ChEBI" id="CHEBI:16526"/>
        <dbReference type="ChEBI" id="CHEBI:58613"/>
        <dbReference type="ChEBI" id="CHEBI:58866"/>
        <dbReference type="EC" id="4.1.1.48"/>
    </reaction>
</comment>
<sequence>MTILDTIKAKKLEEVTALKSRISIAELEQFPLFQSATRSLKKAITSSVTGGIIAEFKRKSPAKGNINLDANVVEVTQGYTEALVSGLSVLSDENFFGAKPTDFELARQNNAISILRKDFIVDEYQLFQSKAMGADVILLIAKILTKKQLQSYTNLAHELGLEVFLETQNEAEILDNLDLNFDLIGINNRNLNSFEVSVENSIRLAQLLPKSSVKIAESGIQSLETIQLLKANGFDGFLIGEYFMKEERPALKCYELIQKLKG</sequence>
<keyword evidence="8" id="KW-0456">Lyase</keyword>